<evidence type="ECO:0000313" key="1">
    <source>
        <dbReference type="EMBL" id="KAJ7565435.1"/>
    </source>
</evidence>
<proteinExistence type="predicted"/>
<comment type="caution">
    <text evidence="1">The sequence shown here is derived from an EMBL/GenBank/DDBJ whole genome shotgun (WGS) entry which is preliminary data.</text>
</comment>
<dbReference type="Proteomes" id="UP001162992">
    <property type="component" value="Chromosome 2"/>
</dbReference>
<keyword evidence="2" id="KW-1185">Reference proteome</keyword>
<reference evidence="2" key="1">
    <citation type="journal article" date="2024" name="Proc. Natl. Acad. Sci. U.S.A.">
        <title>Extraordinary preservation of gene collinearity over three hundred million years revealed in homosporous lycophytes.</title>
        <authorList>
            <person name="Li C."/>
            <person name="Wickell D."/>
            <person name="Kuo L.Y."/>
            <person name="Chen X."/>
            <person name="Nie B."/>
            <person name="Liao X."/>
            <person name="Peng D."/>
            <person name="Ji J."/>
            <person name="Jenkins J."/>
            <person name="Williams M."/>
            <person name="Shu S."/>
            <person name="Plott C."/>
            <person name="Barry K."/>
            <person name="Rajasekar S."/>
            <person name="Grimwood J."/>
            <person name="Han X."/>
            <person name="Sun S."/>
            <person name="Hou Z."/>
            <person name="He W."/>
            <person name="Dai G."/>
            <person name="Sun C."/>
            <person name="Schmutz J."/>
            <person name="Leebens-Mack J.H."/>
            <person name="Li F.W."/>
            <person name="Wang L."/>
        </authorList>
    </citation>
    <scope>NUCLEOTIDE SEQUENCE [LARGE SCALE GENOMIC DNA]</scope>
    <source>
        <strain evidence="2">cv. PW_Plant_1</strain>
    </source>
</reference>
<protein>
    <submittedName>
        <fullName evidence="1">Uncharacterized protein</fullName>
    </submittedName>
</protein>
<dbReference type="EMBL" id="CM055093">
    <property type="protein sequence ID" value="KAJ7565435.1"/>
    <property type="molecule type" value="Genomic_DNA"/>
</dbReference>
<organism evidence="1 2">
    <name type="scientific">Diphasiastrum complanatum</name>
    <name type="common">Issler's clubmoss</name>
    <name type="synonym">Lycopodium complanatum</name>
    <dbReference type="NCBI Taxonomy" id="34168"/>
    <lineage>
        <taxon>Eukaryota</taxon>
        <taxon>Viridiplantae</taxon>
        <taxon>Streptophyta</taxon>
        <taxon>Embryophyta</taxon>
        <taxon>Tracheophyta</taxon>
        <taxon>Lycopodiopsida</taxon>
        <taxon>Lycopodiales</taxon>
        <taxon>Lycopodiaceae</taxon>
        <taxon>Lycopodioideae</taxon>
        <taxon>Diphasiastrum</taxon>
    </lineage>
</organism>
<sequence length="103" mass="11749">MPYGTRKEEIFERLPIGVTPYHRRCSAEEIATDNKRREYNTSTRSDYGKNRSLIPTELDSERHASKAAWLICTQSVNYVQGPHINDECQNITGIRSCSTSVQA</sequence>
<gene>
    <name evidence="1" type="ORF">O6H91_02G060800</name>
</gene>
<name>A0ACC2EGD1_DIPCM</name>
<accession>A0ACC2EGD1</accession>
<evidence type="ECO:0000313" key="2">
    <source>
        <dbReference type="Proteomes" id="UP001162992"/>
    </source>
</evidence>